<comment type="subcellular location">
    <subcellularLocation>
        <location evidence="1">Cell membrane</location>
        <topology evidence="1">Multi-pass membrane protein</topology>
    </subcellularLocation>
</comment>
<dbReference type="GO" id="GO:0005886">
    <property type="term" value="C:plasma membrane"/>
    <property type="evidence" value="ECO:0007669"/>
    <property type="project" value="UniProtKB-SubCell"/>
</dbReference>
<feature type="transmembrane region" description="Helical" evidence="6">
    <location>
        <begin position="231"/>
        <end position="261"/>
    </location>
</feature>
<evidence type="ECO:0000256" key="2">
    <source>
        <dbReference type="ARBA" id="ARBA00022475"/>
    </source>
</evidence>
<dbReference type="Pfam" id="PF02653">
    <property type="entry name" value="BPD_transp_2"/>
    <property type="match status" value="1"/>
</dbReference>
<evidence type="ECO:0000313" key="8">
    <source>
        <dbReference type="Proteomes" id="UP000280417"/>
    </source>
</evidence>
<keyword evidence="5 6" id="KW-0472">Membrane</keyword>
<reference evidence="7 8" key="1">
    <citation type="submission" date="2018-06" db="EMBL/GenBank/DDBJ databases">
        <title>Extensive metabolic versatility and redundancy in microbially diverse, dynamic hydrothermal sediments.</title>
        <authorList>
            <person name="Dombrowski N."/>
            <person name="Teske A."/>
            <person name="Baker B.J."/>
        </authorList>
    </citation>
    <scope>NUCLEOTIDE SEQUENCE [LARGE SCALE GENOMIC DNA]</scope>
    <source>
        <strain evidence="7">B3_G15</strain>
    </source>
</reference>
<protein>
    <submittedName>
        <fullName evidence="7">Branched-chain amino acid ABC transporter permease</fullName>
    </submittedName>
</protein>
<name>A0A662DFB5_UNCAE</name>
<evidence type="ECO:0000256" key="5">
    <source>
        <dbReference type="ARBA" id="ARBA00023136"/>
    </source>
</evidence>
<feature type="transmembrane region" description="Helical" evidence="6">
    <location>
        <begin position="74"/>
        <end position="96"/>
    </location>
</feature>
<evidence type="ECO:0000256" key="4">
    <source>
        <dbReference type="ARBA" id="ARBA00022989"/>
    </source>
</evidence>
<dbReference type="PANTHER" id="PTHR30482">
    <property type="entry name" value="HIGH-AFFINITY BRANCHED-CHAIN AMINO ACID TRANSPORT SYSTEM PERMEASE"/>
    <property type="match status" value="1"/>
</dbReference>
<feature type="transmembrane region" description="Helical" evidence="6">
    <location>
        <begin position="201"/>
        <end position="219"/>
    </location>
</feature>
<dbReference type="EMBL" id="QMQA01000041">
    <property type="protein sequence ID" value="RLE14514.1"/>
    <property type="molecule type" value="Genomic_DNA"/>
</dbReference>
<evidence type="ECO:0000313" key="7">
    <source>
        <dbReference type="EMBL" id="RLE14514.1"/>
    </source>
</evidence>
<evidence type="ECO:0000256" key="1">
    <source>
        <dbReference type="ARBA" id="ARBA00004651"/>
    </source>
</evidence>
<evidence type="ECO:0000256" key="3">
    <source>
        <dbReference type="ARBA" id="ARBA00022692"/>
    </source>
</evidence>
<dbReference type="InterPro" id="IPR001851">
    <property type="entry name" value="ABC_transp_permease"/>
</dbReference>
<accession>A0A662DFB5</accession>
<feature type="transmembrane region" description="Helical" evidence="6">
    <location>
        <begin position="273"/>
        <end position="299"/>
    </location>
</feature>
<keyword evidence="4 6" id="KW-1133">Transmembrane helix</keyword>
<dbReference type="PANTHER" id="PTHR30482:SF18">
    <property type="entry name" value="BRANCHED AMINO ACID TRANSPORT SYSTEM PERMEASE"/>
    <property type="match status" value="1"/>
</dbReference>
<keyword evidence="2" id="KW-1003">Cell membrane</keyword>
<comment type="caution">
    <text evidence="7">The sequence shown here is derived from an EMBL/GenBank/DDBJ whole genome shotgun (WGS) entry which is preliminary data.</text>
</comment>
<proteinExistence type="predicted"/>
<dbReference type="AlphaFoldDB" id="A0A662DFB5"/>
<feature type="transmembrane region" description="Helical" evidence="6">
    <location>
        <begin position="103"/>
        <end position="122"/>
    </location>
</feature>
<gene>
    <name evidence="7" type="ORF">DRJ04_02240</name>
</gene>
<evidence type="ECO:0000256" key="6">
    <source>
        <dbReference type="SAM" id="Phobius"/>
    </source>
</evidence>
<feature type="transmembrane region" description="Helical" evidence="6">
    <location>
        <begin position="20"/>
        <end position="42"/>
    </location>
</feature>
<feature type="transmembrane region" description="Helical" evidence="6">
    <location>
        <begin position="49"/>
        <end position="68"/>
    </location>
</feature>
<dbReference type="InterPro" id="IPR043428">
    <property type="entry name" value="LivM-like"/>
</dbReference>
<organism evidence="7 8">
    <name type="scientific">Aerophobetes bacterium</name>
    <dbReference type="NCBI Taxonomy" id="2030807"/>
    <lineage>
        <taxon>Bacteria</taxon>
        <taxon>Candidatus Aerophobota</taxon>
    </lineage>
</organism>
<dbReference type="CDD" id="cd06581">
    <property type="entry name" value="TM_PBP1_LivM_like"/>
    <property type="match status" value="1"/>
</dbReference>
<dbReference type="GO" id="GO:0015658">
    <property type="term" value="F:branched-chain amino acid transmembrane transporter activity"/>
    <property type="evidence" value="ECO:0007669"/>
    <property type="project" value="InterPro"/>
</dbReference>
<feature type="transmembrane region" description="Helical" evidence="6">
    <location>
        <begin position="150"/>
        <end position="169"/>
    </location>
</feature>
<dbReference type="Proteomes" id="UP000280417">
    <property type="component" value="Unassembled WGS sequence"/>
</dbReference>
<sequence length="318" mass="34113">MVVLTGVVLLLPYLIGNPYYVGVLVFLGIYSLITIGLCLLIGYTGQISLGHAAFFGLGAYTSGILSTRFGLSPWLGMVAAIFLTGGVAFVIGAPALKLKGHYLAMATLAFGEIIYIIFNQWIACTGGPSGFGEIPRFSIGGFSLESDFSYYYFVWGIVLFVFLASLNLVHSRIGRALRSIRDSEVAARCMGVNTSSYKLKIFVFSATLAGLAGSLYAHFVTFLSPGSFSVMFSIILLTMVAVGGMANIWGAIIGTAILTILPEYLRAFEDYDILIYGSVLLGIMIFLPEGLVIGIFNILKEKISSTGALEERTLTAGK</sequence>
<keyword evidence="3 6" id="KW-0812">Transmembrane</keyword>